<dbReference type="Proteomes" id="UP000234950">
    <property type="component" value="Unassembled WGS sequence"/>
</dbReference>
<evidence type="ECO:0000259" key="2">
    <source>
        <dbReference type="Pfam" id="PF20578"/>
    </source>
</evidence>
<dbReference type="InterPro" id="IPR046780">
    <property type="entry name" value="aBig_2"/>
</dbReference>
<evidence type="ECO:0000313" key="3">
    <source>
        <dbReference type="EMBL" id="PLS03763.1"/>
    </source>
</evidence>
<proteinExistence type="predicted"/>
<dbReference type="Gene3D" id="2.40.128.10">
    <property type="match status" value="1"/>
</dbReference>
<keyword evidence="4" id="KW-1185">Reference proteome</keyword>
<accession>A0A2N5HE70</accession>
<dbReference type="Gene3D" id="2.60.40.1080">
    <property type="match status" value="1"/>
</dbReference>
<dbReference type="EMBL" id="PGVE01000052">
    <property type="protein sequence ID" value="PLS03763.1"/>
    <property type="molecule type" value="Genomic_DNA"/>
</dbReference>
<dbReference type="AlphaFoldDB" id="A0A2N5HE70"/>
<dbReference type="Pfam" id="PF16369">
    <property type="entry name" value="GH43_C"/>
    <property type="match status" value="1"/>
</dbReference>
<comment type="caution">
    <text evidence="3">The sequence shown here is derived from an EMBL/GenBank/DDBJ whole genome shotgun (WGS) entry which is preliminary data.</text>
</comment>
<dbReference type="InterPro" id="IPR032291">
    <property type="entry name" value="Abn2_C"/>
</dbReference>
<gene>
    <name evidence="3" type="ORF">CVD27_13940</name>
</gene>
<evidence type="ECO:0000313" key="4">
    <source>
        <dbReference type="Proteomes" id="UP000234950"/>
    </source>
</evidence>
<sequence length="238" mass="25760">MVINKDGWPVVAPNRYAGENERKVNSKQIAGDYNFVNHDKEISSAVKNSTVLHLTNDGKVSGAAAGTWKLTDQNQAELTLDDVTYDGVFLRQWDEARQKYVITFSALSNKTNDNMTSGVAVWGVQRANLNDHQVVEDVQQDLSLGDTSRITSNLTLPTAGTRDTAISWSSSNPDFVSSTGVVNRPAFGEGDATITLTATITKGTATAIKSFTITVLRVYETSLTPEQVSQLATVTTTP</sequence>
<evidence type="ECO:0000259" key="1">
    <source>
        <dbReference type="Pfam" id="PF16369"/>
    </source>
</evidence>
<feature type="domain" description="Extracellular endo-alpha-(1-&gt;5)-L-arabinanase C-terminal" evidence="1">
    <location>
        <begin position="13"/>
        <end position="110"/>
    </location>
</feature>
<dbReference type="OrthoDB" id="9801455at2"/>
<dbReference type="Pfam" id="PF20578">
    <property type="entry name" value="aBig_2"/>
    <property type="match status" value="1"/>
</dbReference>
<dbReference type="RefSeq" id="WP_101648510.1">
    <property type="nucleotide sequence ID" value="NZ_PGVE01000052.1"/>
</dbReference>
<reference evidence="3 4" key="1">
    <citation type="submission" date="2017-11" db="EMBL/GenBank/DDBJ databases">
        <title>Comparitive Functional Genomics of Dry Heat Resistant strains isolated from the Viking Spacecraft.</title>
        <authorList>
            <person name="Seuylemezian A."/>
            <person name="Cooper K."/>
            <person name="Vaishampayan P."/>
        </authorList>
    </citation>
    <scope>NUCLEOTIDE SEQUENCE [LARGE SCALE GENOMIC DNA]</scope>
    <source>
        <strain evidence="3 4">V32-6</strain>
    </source>
</reference>
<name>A0A2N5HE70_9BACI</name>
<protein>
    <submittedName>
        <fullName evidence="3">Uncharacterized protein</fullName>
    </submittedName>
</protein>
<organism evidence="3 4">
    <name type="scientific">Neobacillus cucumis</name>
    <dbReference type="NCBI Taxonomy" id="1740721"/>
    <lineage>
        <taxon>Bacteria</taxon>
        <taxon>Bacillati</taxon>
        <taxon>Bacillota</taxon>
        <taxon>Bacilli</taxon>
        <taxon>Bacillales</taxon>
        <taxon>Bacillaceae</taxon>
        <taxon>Neobacillus</taxon>
    </lineage>
</organism>
<feature type="domain" description="Atrophied bacterial Ig" evidence="2">
    <location>
        <begin position="136"/>
        <end position="217"/>
    </location>
</feature>